<feature type="signal peptide" evidence="1">
    <location>
        <begin position="1"/>
        <end position="15"/>
    </location>
</feature>
<evidence type="ECO:0000313" key="3">
    <source>
        <dbReference type="Proteomes" id="UP001163105"/>
    </source>
</evidence>
<keyword evidence="1" id="KW-0732">Signal</keyword>
<gene>
    <name evidence="2" type="ORF">O9K51_04138</name>
</gene>
<comment type="caution">
    <text evidence="2">The sequence shown here is derived from an EMBL/GenBank/DDBJ whole genome shotgun (WGS) entry which is preliminary data.</text>
</comment>
<sequence length="193" mass="20616">MRNLVLLALVALGNAATVPRGMADGVYAVSLINGREVHTRLSGPVDPAVSDLSVTNEKRDDPKSPYNTYCGCRIQLDVGHTNSAISDIKTQLSNGFKLTGQSVYSIRGDVVAFVCKNPKFQSATLSSGSFGVMIHMVGNACGRYIAGSANYKDQEEGSQTSCNYGIMKMDSKDTDFCGKALTSTLSTCRAGYY</sequence>
<proteinExistence type="predicted"/>
<accession>A0AB34FUA9</accession>
<organism evidence="2 3">
    <name type="scientific">Purpureocillium lavendulum</name>
    <dbReference type="NCBI Taxonomy" id="1247861"/>
    <lineage>
        <taxon>Eukaryota</taxon>
        <taxon>Fungi</taxon>
        <taxon>Dikarya</taxon>
        <taxon>Ascomycota</taxon>
        <taxon>Pezizomycotina</taxon>
        <taxon>Sordariomycetes</taxon>
        <taxon>Hypocreomycetidae</taxon>
        <taxon>Hypocreales</taxon>
        <taxon>Ophiocordycipitaceae</taxon>
        <taxon>Purpureocillium</taxon>
    </lineage>
</organism>
<reference evidence="2" key="1">
    <citation type="submission" date="2023-01" db="EMBL/GenBank/DDBJ databases">
        <title>The growth and conidiation of Purpureocillium lavendulum are regulated by nitrogen source and histone H3K14 acetylation.</title>
        <authorList>
            <person name="Tang P."/>
            <person name="Han J."/>
            <person name="Zhang C."/>
            <person name="Tang P."/>
            <person name="Qi F."/>
            <person name="Zhang K."/>
            <person name="Liang L."/>
        </authorList>
    </citation>
    <scope>NUCLEOTIDE SEQUENCE</scope>
    <source>
        <strain evidence="2">YMF1.00683</strain>
    </source>
</reference>
<keyword evidence="3" id="KW-1185">Reference proteome</keyword>
<evidence type="ECO:0000256" key="1">
    <source>
        <dbReference type="SAM" id="SignalP"/>
    </source>
</evidence>
<dbReference type="AlphaFoldDB" id="A0AB34FUA9"/>
<name>A0AB34FUA9_9HYPO</name>
<dbReference type="Proteomes" id="UP001163105">
    <property type="component" value="Unassembled WGS sequence"/>
</dbReference>
<dbReference type="EMBL" id="JAQHRD010000003">
    <property type="protein sequence ID" value="KAJ6442959.1"/>
    <property type="molecule type" value="Genomic_DNA"/>
</dbReference>
<feature type="chain" id="PRO_5044341550" evidence="1">
    <location>
        <begin position="16"/>
        <end position="193"/>
    </location>
</feature>
<protein>
    <submittedName>
        <fullName evidence="2">Conjugation with cellular fusion- protein</fullName>
    </submittedName>
</protein>
<evidence type="ECO:0000313" key="2">
    <source>
        <dbReference type="EMBL" id="KAJ6442959.1"/>
    </source>
</evidence>